<evidence type="ECO:0000313" key="1">
    <source>
        <dbReference type="EMBL" id="GAA0954372.1"/>
    </source>
</evidence>
<keyword evidence="2" id="KW-1185">Reference proteome</keyword>
<dbReference type="EMBL" id="BAAAHQ010000065">
    <property type="protein sequence ID" value="GAA0954372.1"/>
    <property type="molecule type" value="Genomic_DNA"/>
</dbReference>
<proteinExistence type="predicted"/>
<comment type="caution">
    <text evidence="1">The sequence shown here is derived from an EMBL/GenBank/DDBJ whole genome shotgun (WGS) entry which is preliminary data.</text>
</comment>
<sequence length="206" mass="20299">MALLKGPDSLAQVCDEALDVKATGSLSEMSARKGSDVAMTAEALAKQAGLPGLSKASAVLSFTDLGGVAAAAGLPALPEGVPGEAGLPDVRRMATVPSLPDVGSLTQGKGLPLGKDLPLGDALPLSKGLPLSEVPSLPGTGALPATVKEPLRLGQSVGGITDKVGGNLPTSKLPLSGLPVSKLPLSKLPVSDGKAVDGLVKGLKLP</sequence>
<gene>
    <name evidence="1" type="ORF">GCM10009560_78270</name>
</gene>
<evidence type="ECO:0000313" key="2">
    <source>
        <dbReference type="Proteomes" id="UP001501578"/>
    </source>
</evidence>
<reference evidence="1 2" key="1">
    <citation type="journal article" date="2019" name="Int. J. Syst. Evol. Microbiol.">
        <title>The Global Catalogue of Microorganisms (GCM) 10K type strain sequencing project: providing services to taxonomists for standard genome sequencing and annotation.</title>
        <authorList>
            <consortium name="The Broad Institute Genomics Platform"/>
            <consortium name="The Broad Institute Genome Sequencing Center for Infectious Disease"/>
            <person name="Wu L."/>
            <person name="Ma J."/>
        </authorList>
    </citation>
    <scope>NUCLEOTIDE SEQUENCE [LARGE SCALE GENOMIC DNA]</scope>
    <source>
        <strain evidence="1 2">JCM 11136</strain>
    </source>
</reference>
<dbReference type="Proteomes" id="UP001501578">
    <property type="component" value="Unassembled WGS sequence"/>
</dbReference>
<name>A0ABN1RB94_9ACTN</name>
<protein>
    <submittedName>
        <fullName evidence="1">Uncharacterized protein</fullName>
    </submittedName>
</protein>
<accession>A0ABN1RB94</accession>
<organism evidence="1 2">
    <name type="scientific">Nonomuraea longicatena</name>
    <dbReference type="NCBI Taxonomy" id="83682"/>
    <lineage>
        <taxon>Bacteria</taxon>
        <taxon>Bacillati</taxon>
        <taxon>Actinomycetota</taxon>
        <taxon>Actinomycetes</taxon>
        <taxon>Streptosporangiales</taxon>
        <taxon>Streptosporangiaceae</taxon>
        <taxon>Nonomuraea</taxon>
    </lineage>
</organism>